<accession>A0A5B7IM73</accession>
<gene>
    <name evidence="2" type="ORF">E2C01_077407</name>
</gene>
<reference evidence="2 3" key="1">
    <citation type="submission" date="2019-05" db="EMBL/GenBank/DDBJ databases">
        <title>Another draft genome of Portunus trituberculatus and its Hox gene families provides insights of decapod evolution.</title>
        <authorList>
            <person name="Jeong J.-H."/>
            <person name="Song I."/>
            <person name="Kim S."/>
            <person name="Choi T."/>
            <person name="Kim D."/>
            <person name="Ryu S."/>
            <person name="Kim W."/>
        </authorList>
    </citation>
    <scope>NUCLEOTIDE SEQUENCE [LARGE SCALE GENOMIC DNA]</scope>
    <source>
        <tissue evidence="2">Muscle</tissue>
    </source>
</reference>
<name>A0A5B7IM73_PORTR</name>
<evidence type="ECO:0000313" key="2">
    <source>
        <dbReference type="EMBL" id="MPC82726.1"/>
    </source>
</evidence>
<keyword evidence="3" id="KW-1185">Reference proteome</keyword>
<dbReference type="AlphaFoldDB" id="A0A5B7IM73"/>
<organism evidence="2 3">
    <name type="scientific">Portunus trituberculatus</name>
    <name type="common">Swimming crab</name>
    <name type="synonym">Neptunus trituberculatus</name>
    <dbReference type="NCBI Taxonomy" id="210409"/>
    <lineage>
        <taxon>Eukaryota</taxon>
        <taxon>Metazoa</taxon>
        <taxon>Ecdysozoa</taxon>
        <taxon>Arthropoda</taxon>
        <taxon>Crustacea</taxon>
        <taxon>Multicrustacea</taxon>
        <taxon>Malacostraca</taxon>
        <taxon>Eumalacostraca</taxon>
        <taxon>Eucarida</taxon>
        <taxon>Decapoda</taxon>
        <taxon>Pleocyemata</taxon>
        <taxon>Brachyura</taxon>
        <taxon>Eubrachyura</taxon>
        <taxon>Portunoidea</taxon>
        <taxon>Portunidae</taxon>
        <taxon>Portuninae</taxon>
        <taxon>Portunus</taxon>
    </lineage>
</organism>
<protein>
    <submittedName>
        <fullName evidence="2">Uncharacterized protein</fullName>
    </submittedName>
</protein>
<evidence type="ECO:0000256" key="1">
    <source>
        <dbReference type="SAM" id="MobiDB-lite"/>
    </source>
</evidence>
<evidence type="ECO:0000313" key="3">
    <source>
        <dbReference type="Proteomes" id="UP000324222"/>
    </source>
</evidence>
<sequence>MEKSVLLRGGDSNGTSSLPETHQHVAPSSTSETRHKNDPLRLTLLPREAAGRKAFAGSH</sequence>
<feature type="compositionally biased region" description="Polar residues" evidence="1">
    <location>
        <begin position="13"/>
        <end position="31"/>
    </location>
</feature>
<dbReference type="EMBL" id="VSRR010060551">
    <property type="protein sequence ID" value="MPC82726.1"/>
    <property type="molecule type" value="Genomic_DNA"/>
</dbReference>
<dbReference type="Proteomes" id="UP000324222">
    <property type="component" value="Unassembled WGS sequence"/>
</dbReference>
<feature type="region of interest" description="Disordered" evidence="1">
    <location>
        <begin position="1"/>
        <end position="59"/>
    </location>
</feature>
<comment type="caution">
    <text evidence="2">The sequence shown here is derived from an EMBL/GenBank/DDBJ whole genome shotgun (WGS) entry which is preliminary data.</text>
</comment>
<proteinExistence type="predicted"/>